<keyword evidence="2" id="KW-1185">Reference proteome</keyword>
<name>A0ABW5Y176_9BACL</name>
<dbReference type="Proteomes" id="UP001597568">
    <property type="component" value="Unassembled WGS sequence"/>
</dbReference>
<organism evidence="1 2">
    <name type="scientific">Kurthia populi</name>
    <dbReference type="NCBI Taxonomy" id="1562132"/>
    <lineage>
        <taxon>Bacteria</taxon>
        <taxon>Bacillati</taxon>
        <taxon>Bacillota</taxon>
        <taxon>Bacilli</taxon>
        <taxon>Bacillales</taxon>
        <taxon>Caryophanaceae</taxon>
        <taxon>Kurthia</taxon>
    </lineage>
</organism>
<dbReference type="InterPro" id="IPR038666">
    <property type="entry name" value="SSP1_head-tail_sf"/>
</dbReference>
<accession>A0ABW5Y176</accession>
<gene>
    <name evidence="1" type="ORF">ACFSY7_11175</name>
</gene>
<dbReference type="InterPro" id="IPR008767">
    <property type="entry name" value="Phage_SPP1_head-tail_adaptor"/>
</dbReference>
<sequence>MRKERKDQRITFVKIELKKDEYGDRVPTEVVKFSCWSDYYSQSLTARTSNIGTVYENAVYFEVDEHFKSQLDPTCKIKFNGTQYNIIGIEHLVKKHSVRLIAKAVE</sequence>
<protein>
    <submittedName>
        <fullName evidence="1">Head-tail adaptor protein</fullName>
    </submittedName>
</protein>
<evidence type="ECO:0000313" key="2">
    <source>
        <dbReference type="Proteomes" id="UP001597568"/>
    </source>
</evidence>
<dbReference type="EMBL" id="JBHUOR010000095">
    <property type="protein sequence ID" value="MFD2869054.1"/>
    <property type="molecule type" value="Genomic_DNA"/>
</dbReference>
<dbReference type="Pfam" id="PF05521">
    <property type="entry name" value="Phage_HCP"/>
    <property type="match status" value="1"/>
</dbReference>
<dbReference type="RefSeq" id="WP_380147888.1">
    <property type="nucleotide sequence ID" value="NZ_JBHUOR010000095.1"/>
</dbReference>
<comment type="caution">
    <text evidence="1">The sequence shown here is derived from an EMBL/GenBank/DDBJ whole genome shotgun (WGS) entry which is preliminary data.</text>
</comment>
<proteinExistence type="predicted"/>
<dbReference type="Gene3D" id="2.40.10.270">
    <property type="entry name" value="Bacteriophage SPP1 head-tail adaptor protein"/>
    <property type="match status" value="1"/>
</dbReference>
<evidence type="ECO:0000313" key="1">
    <source>
        <dbReference type="EMBL" id="MFD2869054.1"/>
    </source>
</evidence>
<reference evidence="2" key="1">
    <citation type="journal article" date="2019" name="Int. J. Syst. Evol. Microbiol.">
        <title>The Global Catalogue of Microorganisms (GCM) 10K type strain sequencing project: providing services to taxonomists for standard genome sequencing and annotation.</title>
        <authorList>
            <consortium name="The Broad Institute Genomics Platform"/>
            <consortium name="The Broad Institute Genome Sequencing Center for Infectious Disease"/>
            <person name="Wu L."/>
            <person name="Ma J."/>
        </authorList>
    </citation>
    <scope>NUCLEOTIDE SEQUENCE [LARGE SCALE GENOMIC DNA]</scope>
    <source>
        <strain evidence="2">KCTC 33522</strain>
    </source>
</reference>